<gene>
    <name evidence="2" type="ORF">Zm00014a_000217</name>
</gene>
<organism evidence="2">
    <name type="scientific">Zea mays</name>
    <name type="common">Maize</name>
    <dbReference type="NCBI Taxonomy" id="4577"/>
    <lineage>
        <taxon>Eukaryota</taxon>
        <taxon>Viridiplantae</taxon>
        <taxon>Streptophyta</taxon>
        <taxon>Embryophyta</taxon>
        <taxon>Tracheophyta</taxon>
        <taxon>Spermatophyta</taxon>
        <taxon>Magnoliopsida</taxon>
        <taxon>Liliopsida</taxon>
        <taxon>Poales</taxon>
        <taxon>Poaceae</taxon>
        <taxon>PACMAD clade</taxon>
        <taxon>Panicoideae</taxon>
        <taxon>Andropogonodae</taxon>
        <taxon>Andropogoneae</taxon>
        <taxon>Tripsacinae</taxon>
        <taxon>Zea</taxon>
    </lineage>
</organism>
<dbReference type="Proteomes" id="UP000251960">
    <property type="component" value="Chromosome 9"/>
</dbReference>
<dbReference type="OMA" id="WWRHHES"/>
<name>A0A8J8XX30_MAIZE</name>
<evidence type="ECO:0000256" key="1">
    <source>
        <dbReference type="SAM" id="MobiDB-lite"/>
    </source>
</evidence>
<dbReference type="AlphaFoldDB" id="A0A8J8XX30"/>
<feature type="compositionally biased region" description="Pro residues" evidence="1">
    <location>
        <begin position="16"/>
        <end position="25"/>
    </location>
</feature>
<reference evidence="2" key="1">
    <citation type="journal article" date="2018" name="Nat. Genet.">
        <title>Extensive intraspecific gene order and gene structural variations between Mo17 and other maize genomes.</title>
        <authorList>
            <person name="Sun S."/>
            <person name="Zhou Y."/>
            <person name="Chen J."/>
            <person name="Shi J."/>
            <person name="Zhao H."/>
            <person name="Zhao H."/>
            <person name="Song W."/>
            <person name="Zhang M."/>
            <person name="Cui Y."/>
            <person name="Dong X."/>
            <person name="Liu H."/>
            <person name="Ma X."/>
            <person name="Jiao Y."/>
            <person name="Wang B."/>
            <person name="Wei X."/>
            <person name="Stein J.C."/>
            <person name="Glaubitz J.C."/>
            <person name="Lu F."/>
            <person name="Yu G."/>
            <person name="Liang C."/>
            <person name="Fengler K."/>
            <person name="Li B."/>
            <person name="Rafalski A."/>
            <person name="Schnable P.S."/>
            <person name="Ware D.H."/>
            <person name="Buckler E.S."/>
            <person name="Lai J."/>
        </authorList>
    </citation>
    <scope>NUCLEOTIDE SEQUENCE [LARGE SCALE GENOMIC DNA]</scope>
    <source>
        <tissue evidence="2">Seedling</tissue>
    </source>
</reference>
<dbReference type="HOGENOM" id="CLU_135256_0_0_1"/>
<accession>A0A8J8XX30</accession>
<evidence type="ECO:0000313" key="2">
    <source>
        <dbReference type="EMBL" id="PWZ08194.1"/>
    </source>
</evidence>
<feature type="region of interest" description="Disordered" evidence="1">
    <location>
        <begin position="1"/>
        <end position="41"/>
    </location>
</feature>
<comment type="caution">
    <text evidence="2">The sequence shown here is derived from an EMBL/GenBank/DDBJ whole genome shotgun (WGS) entry which is preliminary data.</text>
</comment>
<dbReference type="EMBL" id="NCVQ01000010">
    <property type="protein sequence ID" value="PWZ08194.1"/>
    <property type="molecule type" value="Genomic_DNA"/>
</dbReference>
<protein>
    <submittedName>
        <fullName evidence="2">Uncharacterized protein</fullName>
    </submittedName>
</protein>
<sequence>MAAVQPRVAPRRHRPPPLLVPPLPAAPSQEPVARPQLPCKRSRSDAVAVVAHGRKERVAESCCPSSRLDQLELVLLDDDSGDEDDGCGSCVDGAGGAGCGQDEDEEESGSRGVAVAWWSQDTGGGGRRSLWANGSIATEGGHLPTDGEHDDEDPTVAAARRQEEDRKFWEACLASGYP</sequence>
<dbReference type="OrthoDB" id="693751at2759"/>
<proteinExistence type="predicted"/>
<feature type="region of interest" description="Disordered" evidence="1">
    <location>
        <begin position="79"/>
        <end position="162"/>
    </location>
</feature>